<dbReference type="Pfam" id="PF13835">
    <property type="entry name" value="DUF4194"/>
    <property type="match status" value="1"/>
</dbReference>
<name>A0A3L7A9J0_9MICO</name>
<proteinExistence type="predicted"/>
<dbReference type="InterPro" id="IPR025449">
    <property type="entry name" value="JetB"/>
</dbReference>
<keyword evidence="3" id="KW-1185">Reference proteome</keyword>
<evidence type="ECO:0000256" key="1">
    <source>
        <dbReference type="SAM" id="MobiDB-lite"/>
    </source>
</evidence>
<dbReference type="RefSeq" id="WP_121647809.1">
    <property type="nucleotide sequence ID" value="NZ_RCUX01000003.1"/>
</dbReference>
<dbReference type="Proteomes" id="UP000272503">
    <property type="component" value="Unassembled WGS sequence"/>
</dbReference>
<reference evidence="2 3" key="1">
    <citation type="submission" date="2018-10" db="EMBL/GenBank/DDBJ databases">
        <authorList>
            <person name="Li J."/>
        </authorList>
    </citation>
    <scope>NUCLEOTIDE SEQUENCE [LARGE SCALE GENOMIC DNA]</scope>
    <source>
        <strain evidence="2 3">IF 016277</strain>
    </source>
</reference>
<dbReference type="OrthoDB" id="3725402at2"/>
<gene>
    <name evidence="2" type="ORF">D9V32_05075</name>
</gene>
<evidence type="ECO:0000313" key="2">
    <source>
        <dbReference type="EMBL" id="RLP76999.1"/>
    </source>
</evidence>
<organism evidence="2 3">
    <name type="scientific">Mycetocola tolaasinivorans</name>
    <dbReference type="NCBI Taxonomy" id="76635"/>
    <lineage>
        <taxon>Bacteria</taxon>
        <taxon>Bacillati</taxon>
        <taxon>Actinomycetota</taxon>
        <taxon>Actinomycetes</taxon>
        <taxon>Micrococcales</taxon>
        <taxon>Microbacteriaceae</taxon>
        <taxon>Mycetocola</taxon>
    </lineage>
</organism>
<protein>
    <submittedName>
        <fullName evidence="2">DUF4194 domain-containing protein</fullName>
    </submittedName>
</protein>
<sequence>MTRETVIEDGVPEVDPEGTVSLFEGDEGRLDLAQRRALVTLLRGRYLSAADHPREWKTLLASETVLRSRLNDLFLDLHIDHPAEVAFKRQAQPEEGGRFPTLLRDTAYTREETILLVFLRGRFRSERGNGRDSVHVGREEMLGRIAQFRPAYSTDQSGDARKADKAVESMVRAQILLRTDDPDRFRIAPVIEVLLPLERLTELLEWFRSRGGEPEGLGEEPTVVTDAESDASAEKIADDNEEDEDAEESTK</sequence>
<evidence type="ECO:0000313" key="3">
    <source>
        <dbReference type="Proteomes" id="UP000272503"/>
    </source>
</evidence>
<feature type="compositionally biased region" description="Acidic residues" evidence="1">
    <location>
        <begin position="239"/>
        <end position="251"/>
    </location>
</feature>
<accession>A0A3L7A9J0</accession>
<feature type="region of interest" description="Disordered" evidence="1">
    <location>
        <begin position="210"/>
        <end position="251"/>
    </location>
</feature>
<dbReference type="EMBL" id="RCUX01000003">
    <property type="protein sequence ID" value="RLP76999.1"/>
    <property type="molecule type" value="Genomic_DNA"/>
</dbReference>
<comment type="caution">
    <text evidence="2">The sequence shown here is derived from an EMBL/GenBank/DDBJ whole genome shotgun (WGS) entry which is preliminary data.</text>
</comment>
<dbReference type="AlphaFoldDB" id="A0A3L7A9J0"/>